<dbReference type="AlphaFoldDB" id="A0A1L9UMU4"/>
<dbReference type="PANTHER" id="PTHR35201:SF4">
    <property type="entry name" value="BETA-PINACENE SYNTHASE-RELATED"/>
    <property type="match status" value="1"/>
</dbReference>
<name>A0A1L9UMU4_ASPBC</name>
<dbReference type="Proteomes" id="UP000184499">
    <property type="component" value="Unassembled WGS sequence"/>
</dbReference>
<evidence type="ECO:0000313" key="5">
    <source>
        <dbReference type="EMBL" id="OJJ72829.1"/>
    </source>
</evidence>
<comment type="similarity">
    <text evidence="2 4">Belongs to the terpene synthase family.</text>
</comment>
<dbReference type="GeneID" id="93581001"/>
<keyword evidence="6" id="KW-1185">Reference proteome</keyword>
<evidence type="ECO:0000256" key="1">
    <source>
        <dbReference type="ARBA" id="ARBA00001946"/>
    </source>
</evidence>
<keyword evidence="3 4" id="KW-0460">Magnesium</keyword>
<dbReference type="EMBL" id="KV878683">
    <property type="protein sequence ID" value="OJJ72829.1"/>
    <property type="molecule type" value="Genomic_DNA"/>
</dbReference>
<dbReference type="EC" id="4.2.3.-" evidence="4"/>
<evidence type="ECO:0000256" key="2">
    <source>
        <dbReference type="ARBA" id="ARBA00006333"/>
    </source>
</evidence>
<dbReference type="InterPro" id="IPR034686">
    <property type="entry name" value="Terpene_cyclase-like_2"/>
</dbReference>
<dbReference type="OMA" id="DIACEFI"/>
<keyword evidence="4" id="KW-0456">Lyase</keyword>
<sequence length="391" mass="43767">MMSPSIQSPSLAKCPKPNFLMPISHSYDPIRTSKNSAFDSDLFDFLEATNGDDYLNSFPLFPSAMGIPWPSKFPGCRQCKHWETAERMTKELLQAIYQNHAQAPQDDGKLPVNLHKSSTDKRSLKERELIATAVKSTAYMFPDASPIRAGMIAQSMLLIFLHDDVVEESPVHAGSTITDALLAPWIGTKEESAQHPLYNFLKAVVDEEPILGKGLLDGAFAWIKHTKGYQSIPPTVFDSLRNYLDYRSVDIGRELLLAQAAFACNVHLSEPEMKVFDRLISLYSDHISLTNDLYSFDKEYGDHCRTGAVLINAVDVVRKVHRVSEFIAKQLVRESILEVETEFSEEYRKLHLSGKLSGNQQRFVEALTLCLVGHIFYSATSGRYGGESAAL</sequence>
<evidence type="ECO:0000256" key="3">
    <source>
        <dbReference type="ARBA" id="ARBA00022842"/>
    </source>
</evidence>
<dbReference type="GO" id="GO:0010333">
    <property type="term" value="F:terpene synthase activity"/>
    <property type="evidence" value="ECO:0007669"/>
    <property type="project" value="InterPro"/>
</dbReference>
<protein>
    <recommendedName>
        <fullName evidence="4">Terpene synthase</fullName>
        <ecNumber evidence="4">4.2.3.-</ecNumber>
    </recommendedName>
</protein>
<keyword evidence="4" id="KW-0479">Metal-binding</keyword>
<dbReference type="SUPFAM" id="SSF48576">
    <property type="entry name" value="Terpenoid synthases"/>
    <property type="match status" value="1"/>
</dbReference>
<dbReference type="GO" id="GO:0008299">
    <property type="term" value="P:isoprenoid biosynthetic process"/>
    <property type="evidence" value="ECO:0007669"/>
    <property type="project" value="UniProtKB-ARBA"/>
</dbReference>
<dbReference type="GO" id="GO:0046872">
    <property type="term" value="F:metal ion binding"/>
    <property type="evidence" value="ECO:0007669"/>
    <property type="project" value="UniProtKB-KW"/>
</dbReference>
<evidence type="ECO:0000313" key="6">
    <source>
        <dbReference type="Proteomes" id="UP000184499"/>
    </source>
</evidence>
<dbReference type="Gene3D" id="1.10.600.10">
    <property type="entry name" value="Farnesyl Diphosphate Synthase"/>
    <property type="match status" value="1"/>
</dbReference>
<dbReference type="InterPro" id="IPR008949">
    <property type="entry name" value="Isoprenoid_synthase_dom_sf"/>
</dbReference>
<accession>A0A1L9UMU4</accession>
<gene>
    <name evidence="5" type="ORF">ASPBRDRAFT_65135</name>
</gene>
<dbReference type="PANTHER" id="PTHR35201">
    <property type="entry name" value="TERPENE SYNTHASE"/>
    <property type="match status" value="1"/>
</dbReference>
<dbReference type="OrthoDB" id="3004402at2759"/>
<evidence type="ECO:0000256" key="4">
    <source>
        <dbReference type="RuleBase" id="RU366034"/>
    </source>
</evidence>
<dbReference type="RefSeq" id="XP_067480077.1">
    <property type="nucleotide sequence ID" value="XM_067628513.1"/>
</dbReference>
<proteinExistence type="inferred from homology"/>
<reference evidence="6" key="1">
    <citation type="journal article" date="2017" name="Genome Biol.">
        <title>Comparative genomics reveals high biological diversity and specific adaptations in the industrially and medically important fungal genus Aspergillus.</title>
        <authorList>
            <person name="de Vries R.P."/>
            <person name="Riley R."/>
            <person name="Wiebenga A."/>
            <person name="Aguilar-Osorio G."/>
            <person name="Amillis S."/>
            <person name="Uchima C.A."/>
            <person name="Anderluh G."/>
            <person name="Asadollahi M."/>
            <person name="Askin M."/>
            <person name="Barry K."/>
            <person name="Battaglia E."/>
            <person name="Bayram O."/>
            <person name="Benocci T."/>
            <person name="Braus-Stromeyer S.A."/>
            <person name="Caldana C."/>
            <person name="Canovas D."/>
            <person name="Cerqueira G.C."/>
            <person name="Chen F."/>
            <person name="Chen W."/>
            <person name="Choi C."/>
            <person name="Clum A."/>
            <person name="Dos Santos R.A."/>
            <person name="Damasio A.R."/>
            <person name="Diallinas G."/>
            <person name="Emri T."/>
            <person name="Fekete E."/>
            <person name="Flipphi M."/>
            <person name="Freyberg S."/>
            <person name="Gallo A."/>
            <person name="Gournas C."/>
            <person name="Habgood R."/>
            <person name="Hainaut M."/>
            <person name="Harispe M.L."/>
            <person name="Henrissat B."/>
            <person name="Hilden K.S."/>
            <person name="Hope R."/>
            <person name="Hossain A."/>
            <person name="Karabika E."/>
            <person name="Karaffa L."/>
            <person name="Karanyi Z."/>
            <person name="Krasevec N."/>
            <person name="Kuo A."/>
            <person name="Kusch H."/>
            <person name="LaButti K."/>
            <person name="Lagendijk E.L."/>
            <person name="Lapidus A."/>
            <person name="Levasseur A."/>
            <person name="Lindquist E."/>
            <person name="Lipzen A."/>
            <person name="Logrieco A.F."/>
            <person name="MacCabe A."/>
            <person name="Maekelae M.R."/>
            <person name="Malavazi I."/>
            <person name="Melin P."/>
            <person name="Meyer V."/>
            <person name="Mielnichuk N."/>
            <person name="Miskei M."/>
            <person name="Molnar A.P."/>
            <person name="Mule G."/>
            <person name="Ngan C.Y."/>
            <person name="Orejas M."/>
            <person name="Orosz E."/>
            <person name="Ouedraogo J.P."/>
            <person name="Overkamp K.M."/>
            <person name="Park H.-S."/>
            <person name="Perrone G."/>
            <person name="Piumi F."/>
            <person name="Punt P.J."/>
            <person name="Ram A.F."/>
            <person name="Ramon A."/>
            <person name="Rauscher S."/>
            <person name="Record E."/>
            <person name="Riano-Pachon D.M."/>
            <person name="Robert V."/>
            <person name="Roehrig J."/>
            <person name="Ruller R."/>
            <person name="Salamov A."/>
            <person name="Salih N.S."/>
            <person name="Samson R.A."/>
            <person name="Sandor E."/>
            <person name="Sanguinetti M."/>
            <person name="Schuetze T."/>
            <person name="Sepcic K."/>
            <person name="Shelest E."/>
            <person name="Sherlock G."/>
            <person name="Sophianopoulou V."/>
            <person name="Squina F.M."/>
            <person name="Sun H."/>
            <person name="Susca A."/>
            <person name="Todd R.B."/>
            <person name="Tsang A."/>
            <person name="Unkles S.E."/>
            <person name="van de Wiele N."/>
            <person name="van Rossen-Uffink D."/>
            <person name="Oliveira J.V."/>
            <person name="Vesth T.C."/>
            <person name="Visser J."/>
            <person name="Yu J.-H."/>
            <person name="Zhou M."/>
            <person name="Andersen M.R."/>
            <person name="Archer D.B."/>
            <person name="Baker S.E."/>
            <person name="Benoit I."/>
            <person name="Brakhage A.A."/>
            <person name="Braus G.H."/>
            <person name="Fischer R."/>
            <person name="Frisvad J.C."/>
            <person name="Goldman G.H."/>
            <person name="Houbraken J."/>
            <person name="Oakley B."/>
            <person name="Pocsi I."/>
            <person name="Scazzocchio C."/>
            <person name="Seiboth B."/>
            <person name="vanKuyk P.A."/>
            <person name="Wortman J."/>
            <person name="Dyer P.S."/>
            <person name="Grigoriev I.V."/>
        </authorList>
    </citation>
    <scope>NUCLEOTIDE SEQUENCE [LARGE SCALE GENOMIC DNA]</scope>
    <source>
        <strain evidence="6">CBS 101740 / IMI 381727 / IBT 21946</strain>
    </source>
</reference>
<comment type="cofactor">
    <cofactor evidence="1 4">
        <name>Mg(2+)</name>
        <dbReference type="ChEBI" id="CHEBI:18420"/>
    </cofactor>
</comment>
<dbReference type="VEuPathDB" id="FungiDB:ASPBRDRAFT_65135"/>
<organism evidence="5 6">
    <name type="scientific">Aspergillus brasiliensis (strain CBS 101740 / IMI 381727 / IBT 21946)</name>
    <dbReference type="NCBI Taxonomy" id="767769"/>
    <lineage>
        <taxon>Eukaryota</taxon>
        <taxon>Fungi</taxon>
        <taxon>Dikarya</taxon>
        <taxon>Ascomycota</taxon>
        <taxon>Pezizomycotina</taxon>
        <taxon>Eurotiomycetes</taxon>
        <taxon>Eurotiomycetidae</taxon>
        <taxon>Eurotiales</taxon>
        <taxon>Aspergillaceae</taxon>
        <taxon>Aspergillus</taxon>
        <taxon>Aspergillus subgen. Circumdati</taxon>
    </lineage>
</organism>
<dbReference type="Pfam" id="PF19086">
    <property type="entry name" value="Terpene_syn_C_2"/>
    <property type="match status" value="1"/>
</dbReference>